<dbReference type="InterPro" id="IPR001972">
    <property type="entry name" value="Stomatin_HflK_fam"/>
</dbReference>
<dbReference type="SMART" id="SM00244">
    <property type="entry name" value="PHB"/>
    <property type="match status" value="1"/>
</dbReference>
<feature type="domain" description="Band 7" evidence="4">
    <location>
        <begin position="24"/>
        <end position="163"/>
    </location>
</feature>
<evidence type="ECO:0000256" key="2">
    <source>
        <dbReference type="ARBA" id="ARBA00008164"/>
    </source>
</evidence>
<sequence>MSLLNEFAIFVFIFLGMAIVLLFLGVKSVSQGEQWTVERFGKYTKTLDPGLHLIIPAVDVISRKLNMRETVMDIPAQNVITKDNASVHADGVVFYQIINAAQAAYQIRKFESGIENLAISNLRSVIGSMVLDEVLSKRNVINAHLLRVIDDASQPWGIKILRVD</sequence>
<organism evidence="5 6">
    <name type="scientific">Candidatus Thiomargarita nelsonii</name>
    <dbReference type="NCBI Taxonomy" id="1003181"/>
    <lineage>
        <taxon>Bacteria</taxon>
        <taxon>Pseudomonadati</taxon>
        <taxon>Pseudomonadota</taxon>
        <taxon>Gammaproteobacteria</taxon>
        <taxon>Thiotrichales</taxon>
        <taxon>Thiotrichaceae</taxon>
        <taxon>Thiomargarita</taxon>
    </lineage>
</organism>
<keyword evidence="3" id="KW-1133">Transmembrane helix</keyword>
<proteinExistence type="inferred from homology"/>
<keyword evidence="6" id="KW-1185">Reference proteome</keyword>
<dbReference type="PRINTS" id="PR00721">
    <property type="entry name" value="STOMATIN"/>
</dbReference>
<keyword evidence="3" id="KW-0812">Transmembrane</keyword>
<dbReference type="GO" id="GO:0098552">
    <property type="term" value="C:side of membrane"/>
    <property type="evidence" value="ECO:0007669"/>
    <property type="project" value="UniProtKB-ARBA"/>
</dbReference>
<dbReference type="PANTHER" id="PTHR43327:SF10">
    <property type="entry name" value="STOMATIN-LIKE PROTEIN 2, MITOCHONDRIAL"/>
    <property type="match status" value="1"/>
</dbReference>
<dbReference type="Proteomes" id="UP000030428">
    <property type="component" value="Unassembled WGS sequence"/>
</dbReference>
<comment type="caution">
    <text evidence="5">The sequence shown here is derived from an EMBL/GenBank/DDBJ whole genome shotgun (WGS) entry which is preliminary data.</text>
</comment>
<comment type="similarity">
    <text evidence="2">Belongs to the band 7/mec-2 family.</text>
</comment>
<evidence type="ECO:0000313" key="6">
    <source>
        <dbReference type="Proteomes" id="UP000030428"/>
    </source>
</evidence>
<dbReference type="SUPFAM" id="SSF117892">
    <property type="entry name" value="Band 7/SPFH domain"/>
    <property type="match status" value="1"/>
</dbReference>
<dbReference type="InterPro" id="IPR050710">
    <property type="entry name" value="Band7/mec-2_domain"/>
</dbReference>
<dbReference type="Pfam" id="PF01145">
    <property type="entry name" value="Band_7"/>
    <property type="match status" value="1"/>
</dbReference>
<name>A0A4E0R107_9GAMM</name>
<feature type="transmembrane region" description="Helical" evidence="3">
    <location>
        <begin position="7"/>
        <end position="26"/>
    </location>
</feature>
<evidence type="ECO:0000256" key="3">
    <source>
        <dbReference type="SAM" id="Phobius"/>
    </source>
</evidence>
<dbReference type="Gene3D" id="3.30.479.30">
    <property type="entry name" value="Band 7 domain"/>
    <property type="match status" value="1"/>
</dbReference>
<dbReference type="CDD" id="cd08829">
    <property type="entry name" value="SPFH_paraslipin"/>
    <property type="match status" value="1"/>
</dbReference>
<evidence type="ECO:0000259" key="4">
    <source>
        <dbReference type="SMART" id="SM00244"/>
    </source>
</evidence>
<evidence type="ECO:0000256" key="1">
    <source>
        <dbReference type="ARBA" id="ARBA00004167"/>
    </source>
</evidence>
<dbReference type="FunFam" id="3.30.479.30:FF:000004">
    <property type="entry name" value="Putative membrane protease family, stomatin"/>
    <property type="match status" value="1"/>
</dbReference>
<keyword evidence="3" id="KW-0472">Membrane</keyword>
<protein>
    <recommendedName>
        <fullName evidence="4">Band 7 domain-containing protein</fullName>
    </recommendedName>
</protein>
<dbReference type="EMBL" id="JSZA02000072">
    <property type="protein sequence ID" value="TGO02822.1"/>
    <property type="molecule type" value="Genomic_DNA"/>
</dbReference>
<dbReference type="InterPro" id="IPR001107">
    <property type="entry name" value="Band_7"/>
</dbReference>
<accession>A0A4E0R107</accession>
<reference evidence="5 6" key="1">
    <citation type="journal article" date="2016" name="Front. Microbiol.">
        <title>Single-Cell (Meta-)Genomics of a Dimorphic Candidatus Thiomargarita nelsonii Reveals Genomic Plasticity.</title>
        <authorList>
            <person name="Flood B.E."/>
            <person name="Fliss P."/>
            <person name="Jones D.S."/>
            <person name="Dick G.J."/>
            <person name="Jain S."/>
            <person name="Kaster A.K."/>
            <person name="Winkel M."/>
            <person name="Mussmann M."/>
            <person name="Bailey J."/>
        </authorList>
    </citation>
    <scope>NUCLEOTIDE SEQUENCE [LARGE SCALE GENOMIC DNA]</scope>
    <source>
        <strain evidence="5">Hydrate Ridge</strain>
    </source>
</reference>
<evidence type="ECO:0000313" key="5">
    <source>
        <dbReference type="EMBL" id="TGO02822.1"/>
    </source>
</evidence>
<gene>
    <name evidence="5" type="ORF">PN36_18290</name>
</gene>
<dbReference type="PANTHER" id="PTHR43327">
    <property type="entry name" value="STOMATIN-LIKE PROTEIN 2, MITOCHONDRIAL"/>
    <property type="match status" value="1"/>
</dbReference>
<comment type="subcellular location">
    <subcellularLocation>
        <location evidence="1">Membrane</location>
        <topology evidence="1">Single-pass membrane protein</topology>
    </subcellularLocation>
</comment>
<dbReference type="InterPro" id="IPR036013">
    <property type="entry name" value="Band_7/SPFH_dom_sf"/>
</dbReference>
<feature type="non-terminal residue" evidence="5">
    <location>
        <position position="164"/>
    </location>
</feature>
<dbReference type="GO" id="GO:0005886">
    <property type="term" value="C:plasma membrane"/>
    <property type="evidence" value="ECO:0007669"/>
    <property type="project" value="UniProtKB-ARBA"/>
</dbReference>
<dbReference type="AlphaFoldDB" id="A0A4E0R107"/>